<accession>A0A6J7G6F3</accession>
<reference evidence="1" key="1">
    <citation type="submission" date="2020-05" db="EMBL/GenBank/DDBJ databases">
        <authorList>
            <person name="Chiriac C."/>
            <person name="Salcher M."/>
            <person name="Ghai R."/>
            <person name="Kavagutti S V."/>
        </authorList>
    </citation>
    <scope>NUCLEOTIDE SEQUENCE</scope>
</reference>
<dbReference type="AlphaFoldDB" id="A0A6J7G6F3"/>
<organism evidence="1">
    <name type="scientific">freshwater metagenome</name>
    <dbReference type="NCBI Taxonomy" id="449393"/>
    <lineage>
        <taxon>unclassified sequences</taxon>
        <taxon>metagenomes</taxon>
        <taxon>ecological metagenomes</taxon>
    </lineage>
</organism>
<evidence type="ECO:0000313" key="1">
    <source>
        <dbReference type="EMBL" id="CAB4899643.1"/>
    </source>
</evidence>
<gene>
    <name evidence="1" type="ORF">UFOPK3608_00258</name>
</gene>
<name>A0A6J7G6F3_9ZZZZ</name>
<proteinExistence type="predicted"/>
<dbReference type="EMBL" id="CAFBMP010000006">
    <property type="protein sequence ID" value="CAB4899643.1"/>
    <property type="molecule type" value="Genomic_DNA"/>
</dbReference>
<sequence>MFEASELKLNLVTAISSSDQEEIIASLLYSQGCNIIYRAITPELLSEFINKTEIATSILYSKDFGSESEINNLINSFKQHRFILIKKKFDPADLLHELAKITRPPLFHVLPKNENLVTVIGSPSSPGISTLSNHIALHLQATLIVSTHHNLRPSSGNKFIQISATQLGGKIEELSSTKLLIDGGNTVSLTSTLADRRVNAQWLSQSLSCSKSIVYVTKSDENGILYLKDFMKDYSNLVNPPNLICILNQQKFDRYGQVVQKQFLELTKSCLTVQMPYDIRAIRAATLPPKKYDLWRSTAFSKQIAKIGEYLK</sequence>
<protein>
    <submittedName>
        <fullName evidence="1">Unannotated protein</fullName>
    </submittedName>
</protein>